<feature type="region of interest" description="Disordered" evidence="2">
    <location>
        <begin position="122"/>
        <end position="145"/>
    </location>
</feature>
<proteinExistence type="inferred from homology"/>
<evidence type="ECO:0000259" key="3">
    <source>
        <dbReference type="Pfam" id="PF03795"/>
    </source>
</evidence>
<feature type="compositionally biased region" description="Basic and acidic residues" evidence="2">
    <location>
        <begin position="126"/>
        <end position="137"/>
    </location>
</feature>
<dbReference type="Proteomes" id="UP000037387">
    <property type="component" value="Unassembled WGS sequence"/>
</dbReference>
<dbReference type="RefSeq" id="WP_053369522.1">
    <property type="nucleotide sequence ID" value="NZ_KQ435288.1"/>
</dbReference>
<accession>A0A0M0FD84</accession>
<dbReference type="InterPro" id="IPR011008">
    <property type="entry name" value="Dimeric_a/b-barrel"/>
</dbReference>
<evidence type="ECO:0000256" key="1">
    <source>
        <dbReference type="ARBA" id="ARBA00007689"/>
    </source>
</evidence>
<evidence type="ECO:0000256" key="2">
    <source>
        <dbReference type="SAM" id="MobiDB-lite"/>
    </source>
</evidence>
<gene>
    <name evidence="4" type="ORF">M768_04080</name>
</gene>
<reference evidence="4 5" key="1">
    <citation type="journal article" date="2015" name="Sci. Rep.">
        <title>Functional and structural properties of a novel cellulosome-like multienzyme complex: efficient glycoside hydrolysis of water-insoluble 7-xylosyl-10-deacetylpaclitaxel.</title>
        <authorList>
            <person name="Dou T.Y."/>
            <person name="Luan H.W."/>
            <person name="Ge G.B."/>
            <person name="Dong M.M."/>
            <person name="Zou H.F."/>
            <person name="He Y.Q."/>
            <person name="Cui P."/>
            <person name="Wang J.Y."/>
            <person name="Hao D.C."/>
            <person name="Yang S.L."/>
            <person name="Yang L."/>
        </authorList>
    </citation>
    <scope>NUCLEOTIDE SEQUENCE [LARGE SCALE GENOMIC DNA]</scope>
    <source>
        <strain evidence="4 5">F16</strain>
    </source>
</reference>
<dbReference type="SUPFAM" id="SSF54909">
    <property type="entry name" value="Dimeric alpha+beta barrel"/>
    <property type="match status" value="1"/>
</dbReference>
<evidence type="ECO:0000313" key="5">
    <source>
        <dbReference type="Proteomes" id="UP000037387"/>
    </source>
</evidence>
<dbReference type="PATRIC" id="fig|1350482.3.peg.803"/>
<dbReference type="Gene3D" id="3.30.70.1060">
    <property type="entry name" value="Dimeric alpha+beta barrel"/>
    <property type="match status" value="1"/>
</dbReference>
<dbReference type="PANTHER" id="PTHR35174">
    <property type="entry name" value="BLL7171 PROTEIN-RELATED"/>
    <property type="match status" value="1"/>
</dbReference>
<dbReference type="Pfam" id="PF03795">
    <property type="entry name" value="YCII"/>
    <property type="match status" value="1"/>
</dbReference>
<organism evidence="4 5">
    <name type="scientific">Cellulosimicrobium cellulans F16</name>
    <dbReference type="NCBI Taxonomy" id="1350482"/>
    <lineage>
        <taxon>Bacteria</taxon>
        <taxon>Bacillati</taxon>
        <taxon>Actinomycetota</taxon>
        <taxon>Actinomycetes</taxon>
        <taxon>Micrococcales</taxon>
        <taxon>Promicromonosporaceae</taxon>
        <taxon>Cellulosimicrobium</taxon>
    </lineage>
</organism>
<comment type="caution">
    <text evidence="4">The sequence shown here is derived from an EMBL/GenBank/DDBJ whole genome shotgun (WGS) entry which is preliminary data.</text>
</comment>
<dbReference type="EMBL" id="ATNL01000006">
    <property type="protein sequence ID" value="KON75131.1"/>
    <property type="molecule type" value="Genomic_DNA"/>
</dbReference>
<sequence>MRVMVMIKGTGADEDKIAPTQDMLAQMGAYNEELVKAGIMLDGQGLQPTAKAARVVFSGGETSVVDGPFTESKEIVAGYWIWQVSSLEEAVEWARKCPSDPSMGLEEVLEIRPIFEVEDFGAEYTPEQREKDERLAEQIRAQQGS</sequence>
<dbReference type="InterPro" id="IPR005545">
    <property type="entry name" value="YCII"/>
</dbReference>
<evidence type="ECO:0000313" key="4">
    <source>
        <dbReference type="EMBL" id="KON75131.1"/>
    </source>
</evidence>
<protein>
    <submittedName>
        <fullName evidence="4">Dehydrogenase</fullName>
    </submittedName>
</protein>
<name>A0A0M0FD84_CELCE</name>
<keyword evidence="5" id="KW-1185">Reference proteome</keyword>
<feature type="domain" description="YCII-related" evidence="3">
    <location>
        <begin position="1"/>
        <end position="113"/>
    </location>
</feature>
<comment type="similarity">
    <text evidence="1">Belongs to the YciI family.</text>
</comment>
<dbReference type="PANTHER" id="PTHR35174:SF4">
    <property type="entry name" value="BLL7163 PROTEIN"/>
    <property type="match status" value="1"/>
</dbReference>
<dbReference type="AlphaFoldDB" id="A0A0M0FD84"/>